<evidence type="ECO:0000313" key="2">
    <source>
        <dbReference type="EMBL" id="ACZ38350.1"/>
    </source>
</evidence>
<organism evidence="2 3">
    <name type="scientific">Sphaerobacter thermophilus (strain ATCC 49802 / DSM 20745 / KCCM 41009 / NCIMB 13125 / S 6022)</name>
    <dbReference type="NCBI Taxonomy" id="479434"/>
    <lineage>
        <taxon>Bacteria</taxon>
        <taxon>Pseudomonadati</taxon>
        <taxon>Thermomicrobiota</taxon>
        <taxon>Thermomicrobia</taxon>
        <taxon>Sphaerobacterales</taxon>
        <taxon>Sphaerobacterineae</taxon>
        <taxon>Sphaerobacteraceae</taxon>
        <taxon>Sphaerobacter</taxon>
    </lineage>
</organism>
<dbReference type="EMBL" id="CP001823">
    <property type="protein sequence ID" value="ACZ38350.1"/>
    <property type="molecule type" value="Genomic_DNA"/>
</dbReference>
<dbReference type="GO" id="GO:0002949">
    <property type="term" value="P:tRNA threonylcarbamoyladenosine modification"/>
    <property type="evidence" value="ECO:0007669"/>
    <property type="project" value="InterPro"/>
</dbReference>
<keyword evidence="3" id="KW-1185">Reference proteome</keyword>
<dbReference type="SUPFAM" id="SSF53067">
    <property type="entry name" value="Actin-like ATPase domain"/>
    <property type="match status" value="2"/>
</dbReference>
<dbReference type="HOGENOM" id="CLU_064886_0_0_0"/>
<dbReference type="Gene3D" id="3.30.420.40">
    <property type="match status" value="2"/>
</dbReference>
<dbReference type="eggNOG" id="COG1214">
    <property type="taxonomic scope" value="Bacteria"/>
</dbReference>
<reference evidence="3" key="1">
    <citation type="submission" date="2009-11" db="EMBL/GenBank/DDBJ databases">
        <title>The complete chromosome 1 of Sphaerobacter thermophilus DSM 20745.</title>
        <authorList>
            <person name="Lucas S."/>
            <person name="Copeland A."/>
            <person name="Lapidus A."/>
            <person name="Glavina del Rio T."/>
            <person name="Dalin E."/>
            <person name="Tice H."/>
            <person name="Bruce D."/>
            <person name="Goodwin L."/>
            <person name="Pitluck S."/>
            <person name="Kyrpides N."/>
            <person name="Mavromatis K."/>
            <person name="Ivanova N."/>
            <person name="Mikhailova N."/>
            <person name="LaButti K.M."/>
            <person name="Clum A."/>
            <person name="Sun H.I."/>
            <person name="Brettin T."/>
            <person name="Detter J.C."/>
            <person name="Han C."/>
            <person name="Larimer F."/>
            <person name="Land M."/>
            <person name="Hauser L."/>
            <person name="Markowitz V."/>
            <person name="Cheng J.F."/>
            <person name="Hugenholtz P."/>
            <person name="Woyke T."/>
            <person name="Wu D."/>
            <person name="Steenblock K."/>
            <person name="Schneider S."/>
            <person name="Pukall R."/>
            <person name="Goeker M."/>
            <person name="Klenk H.P."/>
            <person name="Eisen J.A."/>
        </authorList>
    </citation>
    <scope>NUCLEOTIDE SEQUENCE [LARGE SCALE GENOMIC DNA]</scope>
    <source>
        <strain evidence="3">ATCC 49802 / DSM 20745 / S 6022</strain>
    </source>
</reference>
<feature type="domain" description="Gcp-like" evidence="1">
    <location>
        <begin position="35"/>
        <end position="155"/>
    </location>
</feature>
<gene>
    <name evidence="2" type="ordered locus">Sthe_0913</name>
</gene>
<reference evidence="2 3" key="2">
    <citation type="journal article" date="2010" name="Stand. Genomic Sci.">
        <title>Complete genome sequence of Desulfohalobium retbaense type strain (HR(100)).</title>
        <authorList>
            <person name="Spring S."/>
            <person name="Nolan M."/>
            <person name="Lapidus A."/>
            <person name="Glavina Del Rio T."/>
            <person name="Copeland A."/>
            <person name="Tice H."/>
            <person name="Cheng J.F."/>
            <person name="Lucas S."/>
            <person name="Land M."/>
            <person name="Chen F."/>
            <person name="Bruce D."/>
            <person name="Goodwin L."/>
            <person name="Pitluck S."/>
            <person name="Ivanova N."/>
            <person name="Mavromatis K."/>
            <person name="Mikhailova N."/>
            <person name="Pati A."/>
            <person name="Chen A."/>
            <person name="Palaniappan K."/>
            <person name="Hauser L."/>
            <person name="Chang Y.J."/>
            <person name="Jeffries C.D."/>
            <person name="Munk C."/>
            <person name="Kiss H."/>
            <person name="Chain P."/>
            <person name="Han C."/>
            <person name="Brettin T."/>
            <person name="Detter J.C."/>
            <person name="Schuler E."/>
            <person name="Goker M."/>
            <person name="Rohde M."/>
            <person name="Bristow J."/>
            <person name="Eisen J.A."/>
            <person name="Markowitz V."/>
            <person name="Hugenholtz P."/>
            <person name="Kyrpides N.C."/>
            <person name="Klenk H.P."/>
        </authorList>
    </citation>
    <scope>NUCLEOTIDE SEQUENCE [LARGE SCALE GENOMIC DNA]</scope>
    <source>
        <strain evidence="3">ATCC 49802 / DSM 20745 / S 6022</strain>
    </source>
</reference>
<dbReference type="OrthoDB" id="9784166at2"/>
<dbReference type="AlphaFoldDB" id="D1C283"/>
<dbReference type="RefSeq" id="WP_012871397.1">
    <property type="nucleotide sequence ID" value="NC_013523.1"/>
</dbReference>
<dbReference type="GO" id="GO:0008233">
    <property type="term" value="F:peptidase activity"/>
    <property type="evidence" value="ECO:0007669"/>
    <property type="project" value="UniProtKB-KW"/>
</dbReference>
<accession>D1C283</accession>
<protein>
    <submittedName>
        <fullName evidence="2">Peptidase M22 glycoprotease</fullName>
    </submittedName>
</protein>
<dbReference type="InParanoid" id="D1C283"/>
<dbReference type="InterPro" id="IPR000905">
    <property type="entry name" value="Gcp-like_dom"/>
</dbReference>
<dbReference type="Pfam" id="PF00814">
    <property type="entry name" value="TsaD"/>
    <property type="match status" value="1"/>
</dbReference>
<keyword evidence="2" id="KW-0378">Hydrolase</keyword>
<evidence type="ECO:0000313" key="3">
    <source>
        <dbReference type="Proteomes" id="UP000002027"/>
    </source>
</evidence>
<dbReference type="FunCoup" id="D1C283">
    <property type="interactions" value="352"/>
</dbReference>
<dbReference type="KEGG" id="sti:Sthe_0913"/>
<dbReference type="InterPro" id="IPR022496">
    <property type="entry name" value="T6A_TsaB"/>
</dbReference>
<dbReference type="GO" id="GO:0006508">
    <property type="term" value="P:proteolysis"/>
    <property type="evidence" value="ECO:0007669"/>
    <property type="project" value="UniProtKB-KW"/>
</dbReference>
<dbReference type="CDD" id="cd24032">
    <property type="entry name" value="ASKHA_NBD_TsaB"/>
    <property type="match status" value="1"/>
</dbReference>
<dbReference type="InterPro" id="IPR043129">
    <property type="entry name" value="ATPase_NBD"/>
</dbReference>
<dbReference type="STRING" id="479434.Sthe_0913"/>
<evidence type="ECO:0000259" key="1">
    <source>
        <dbReference type="Pfam" id="PF00814"/>
    </source>
</evidence>
<proteinExistence type="predicted"/>
<dbReference type="Proteomes" id="UP000002027">
    <property type="component" value="Chromosome 1"/>
</dbReference>
<name>D1C283_SPHTD</name>
<dbReference type="NCBIfam" id="TIGR03725">
    <property type="entry name" value="T6A_YeaZ"/>
    <property type="match status" value="1"/>
</dbReference>
<keyword evidence="2" id="KW-0645">Protease</keyword>
<sequence length="235" mass="25406">MPAEDRLLLAIDTSTEVAGLALYDGATVSELTWYAGRNQTASLLTQIRHLLDINGRDLTEVGAVAVAIGPGTFNGLRVGMSVAKGLCYGLGLPLIGIGTLDTIAYPHVRSRHPIRAVVPAGRGRVVYADYRYRNGRWVRLSDLRNERMDQLADELVEKTIIAGELPADLAAKLEESPLVIVPPPALRVRRPAYLAEVAHRRWLEGDTDPLETLEPVYVHGSASTAAAPEPRASTG</sequence>